<gene>
    <name evidence="2" type="ORF">M0654_03515</name>
</gene>
<evidence type="ECO:0000259" key="1">
    <source>
        <dbReference type="Pfam" id="PF13619"/>
    </source>
</evidence>
<reference evidence="2 3" key="1">
    <citation type="submission" date="2022-04" db="EMBL/GenBank/DDBJ databases">
        <title>Rhizobium coralii sp. nov., isolated from coral Turbinaria peltata.</title>
        <authorList>
            <person name="Sun H."/>
        </authorList>
    </citation>
    <scope>NUCLEOTIDE SEQUENCE [LARGE SCALE GENOMIC DNA]</scope>
    <source>
        <strain evidence="2 3">NTR19</strain>
    </source>
</reference>
<feature type="domain" description="KTSC" evidence="1">
    <location>
        <begin position="6"/>
        <end position="63"/>
    </location>
</feature>
<accession>A0ABT0IME6</accession>
<proteinExistence type="predicted"/>
<dbReference type="Pfam" id="PF13619">
    <property type="entry name" value="KTSC"/>
    <property type="match status" value="1"/>
</dbReference>
<evidence type="ECO:0000313" key="3">
    <source>
        <dbReference type="Proteomes" id="UP001202827"/>
    </source>
</evidence>
<name>A0ABT0IME6_9HYPH</name>
<dbReference type="EMBL" id="JALPRY010000004">
    <property type="protein sequence ID" value="MCK8779047.1"/>
    <property type="molecule type" value="Genomic_DNA"/>
</dbReference>
<protein>
    <submittedName>
        <fullName evidence="2">KTSC domain-containing protein</fullName>
    </submittedName>
</protein>
<organism evidence="2 3">
    <name type="scientific">Neorhizobium turbinariae</name>
    <dbReference type="NCBI Taxonomy" id="2937795"/>
    <lineage>
        <taxon>Bacteria</taxon>
        <taxon>Pseudomonadati</taxon>
        <taxon>Pseudomonadota</taxon>
        <taxon>Alphaproteobacteria</taxon>
        <taxon>Hyphomicrobiales</taxon>
        <taxon>Rhizobiaceae</taxon>
        <taxon>Rhizobium/Agrobacterium group</taxon>
        <taxon>Neorhizobium</taxon>
    </lineage>
</organism>
<dbReference type="RefSeq" id="WP_248681857.1">
    <property type="nucleotide sequence ID" value="NZ_JALPRY010000004.1"/>
</dbReference>
<comment type="caution">
    <text evidence="2">The sequence shown here is derived from an EMBL/GenBank/DDBJ whole genome shotgun (WGS) entry which is preliminary data.</text>
</comment>
<dbReference type="InterPro" id="IPR025309">
    <property type="entry name" value="KTSC_dom"/>
</dbReference>
<sequence>MHVVLQSKLLDAAEYDMASSRLKIFMSNGQIREFCDVPDYVIDDLRNTSSPGSYYMKLIRNRYRDASLG</sequence>
<keyword evidence="3" id="KW-1185">Reference proteome</keyword>
<evidence type="ECO:0000313" key="2">
    <source>
        <dbReference type="EMBL" id="MCK8779047.1"/>
    </source>
</evidence>
<dbReference type="Proteomes" id="UP001202827">
    <property type="component" value="Unassembled WGS sequence"/>
</dbReference>